<evidence type="ECO:0000313" key="2">
    <source>
        <dbReference type="Proteomes" id="UP000031668"/>
    </source>
</evidence>
<dbReference type="AlphaFoldDB" id="A0A0C2I6J3"/>
<name>A0A0C2I6J3_THEKT</name>
<protein>
    <submittedName>
        <fullName evidence="1">Uncharacterized protein</fullName>
    </submittedName>
</protein>
<accession>A0A0C2I6J3</accession>
<dbReference type="Proteomes" id="UP000031668">
    <property type="component" value="Unassembled WGS sequence"/>
</dbReference>
<sequence length="156" mass="17642">MDWSNNKKSINVTSKIPTYTYGTINVHPIKILHFLVILFYTSTGKEEMVRIPINVLETDYQNIKKIPSGEHSEQSNPFSESFASELDSPNFTPDLIEHMSEIIGNPVELESNGDFTIMIGEKHFGTIKLSQPSFNVGKNICGQVVFSEQSKVYKVR</sequence>
<comment type="caution">
    <text evidence="1">The sequence shown here is derived from an EMBL/GenBank/DDBJ whole genome shotgun (WGS) entry which is preliminary data.</text>
</comment>
<dbReference type="EMBL" id="JWZT01005421">
    <property type="protein sequence ID" value="KII60813.1"/>
    <property type="molecule type" value="Genomic_DNA"/>
</dbReference>
<evidence type="ECO:0000313" key="1">
    <source>
        <dbReference type="EMBL" id="KII60813.1"/>
    </source>
</evidence>
<organism evidence="1 2">
    <name type="scientific">Thelohanellus kitauei</name>
    <name type="common">Myxosporean</name>
    <dbReference type="NCBI Taxonomy" id="669202"/>
    <lineage>
        <taxon>Eukaryota</taxon>
        <taxon>Metazoa</taxon>
        <taxon>Cnidaria</taxon>
        <taxon>Myxozoa</taxon>
        <taxon>Myxosporea</taxon>
        <taxon>Bivalvulida</taxon>
        <taxon>Platysporina</taxon>
        <taxon>Myxobolidae</taxon>
        <taxon>Thelohanellus</taxon>
    </lineage>
</organism>
<gene>
    <name evidence="1" type="ORF">RF11_10881</name>
</gene>
<keyword evidence="2" id="KW-1185">Reference proteome</keyword>
<reference evidence="1 2" key="1">
    <citation type="journal article" date="2014" name="Genome Biol. Evol.">
        <title>The genome of the myxosporean Thelohanellus kitauei shows adaptations to nutrient acquisition within its fish host.</title>
        <authorList>
            <person name="Yang Y."/>
            <person name="Xiong J."/>
            <person name="Zhou Z."/>
            <person name="Huo F."/>
            <person name="Miao W."/>
            <person name="Ran C."/>
            <person name="Liu Y."/>
            <person name="Zhang J."/>
            <person name="Feng J."/>
            <person name="Wang M."/>
            <person name="Wang M."/>
            <person name="Wang L."/>
            <person name="Yao B."/>
        </authorList>
    </citation>
    <scope>NUCLEOTIDE SEQUENCE [LARGE SCALE GENOMIC DNA]</scope>
    <source>
        <strain evidence="1">Wuqing</strain>
    </source>
</reference>
<proteinExistence type="predicted"/>